<organism evidence="3 4">
    <name type="scientific">Paenibacillus glycanilyticus</name>
    <dbReference type="NCBI Taxonomy" id="126569"/>
    <lineage>
        <taxon>Bacteria</taxon>
        <taxon>Bacillati</taxon>
        <taxon>Bacillota</taxon>
        <taxon>Bacilli</taxon>
        <taxon>Bacillales</taxon>
        <taxon>Paenibacillaceae</taxon>
        <taxon>Paenibacillus</taxon>
    </lineage>
</organism>
<feature type="transmembrane region" description="Helical" evidence="2">
    <location>
        <begin position="34"/>
        <end position="57"/>
    </location>
</feature>
<dbReference type="Proteomes" id="UP001157114">
    <property type="component" value="Unassembled WGS sequence"/>
</dbReference>
<keyword evidence="2" id="KW-0472">Membrane</keyword>
<dbReference type="RefSeq" id="WP_284239408.1">
    <property type="nucleotide sequence ID" value="NZ_BSSQ01000013.1"/>
</dbReference>
<protein>
    <recommendedName>
        <fullName evidence="5">Translation initiation factor 2</fullName>
    </recommendedName>
</protein>
<keyword evidence="2" id="KW-1133">Transmembrane helix</keyword>
<gene>
    <name evidence="3" type="ORF">MU1_30120</name>
</gene>
<keyword evidence="4" id="KW-1185">Reference proteome</keyword>
<evidence type="ECO:0000313" key="3">
    <source>
        <dbReference type="EMBL" id="GLX68667.1"/>
    </source>
</evidence>
<sequence length="100" mass="10980">MSNNSNNNNKNNNKSGSNKSGSNSETMELIAARLGYIGAIIATLGDGIAAIGAGIALRSLEEETFSESRIEVDQLRQTESIQQQVDFYIQELMQIRKMIK</sequence>
<proteinExistence type="predicted"/>
<evidence type="ECO:0008006" key="5">
    <source>
        <dbReference type="Google" id="ProtNLM"/>
    </source>
</evidence>
<keyword evidence="2" id="KW-0812">Transmembrane</keyword>
<name>A0ABQ6GDG0_9BACL</name>
<dbReference type="EMBL" id="BSSQ01000013">
    <property type="protein sequence ID" value="GLX68667.1"/>
    <property type="molecule type" value="Genomic_DNA"/>
</dbReference>
<evidence type="ECO:0000256" key="2">
    <source>
        <dbReference type="SAM" id="Phobius"/>
    </source>
</evidence>
<evidence type="ECO:0000313" key="4">
    <source>
        <dbReference type="Proteomes" id="UP001157114"/>
    </source>
</evidence>
<accession>A0ABQ6GDG0</accession>
<evidence type="ECO:0000256" key="1">
    <source>
        <dbReference type="SAM" id="MobiDB-lite"/>
    </source>
</evidence>
<comment type="caution">
    <text evidence="3">The sequence shown here is derived from an EMBL/GenBank/DDBJ whole genome shotgun (WGS) entry which is preliminary data.</text>
</comment>
<feature type="region of interest" description="Disordered" evidence="1">
    <location>
        <begin position="1"/>
        <end position="24"/>
    </location>
</feature>
<reference evidence="3 4" key="1">
    <citation type="submission" date="2023-03" db="EMBL/GenBank/DDBJ databases">
        <title>Draft genome sequence of the bacteria which degrade cell wall of Tricholomamatutake.</title>
        <authorList>
            <person name="Konishi Y."/>
            <person name="Fukuta Y."/>
            <person name="Shirasaka N."/>
        </authorList>
    </citation>
    <scope>NUCLEOTIDE SEQUENCE [LARGE SCALE GENOMIC DNA]</scope>
    <source>
        <strain evidence="4">mu1</strain>
    </source>
</reference>